<accession>A0A5J4S0U1</accession>
<sequence>MLRYFFVLLIMGIIGITIVVKACFVMFAERQYWQGIADRFVKENVQVPATRGNIISMDGKLIAGSLPEYRIYMDFKAGGISKDTMLMNHIDEICESLHRVLPDKSAAEFKQRLLNGRKEGSRRYLLYPRQISYIKFKEIREIPFFNLHRFKNGFYGESINRRKKPFGSLAARTLGEVYGDTAMGAKNGIELAFDSLLRGKSGLTRRQKIKDKYLNIEEIPPVDGCDVITSIDVGIQDICEKALLDKLKELNAIEGIVILMEVKTGEVKAIVNMTKDRNGQYKESRNGAISNMMEPGSTFKTASIMVALEDGKITLQDGVDTGNGVKMMHGSEMKDHNWQRGGYHYLTVPEVLMMSSNIGVSTLIDKHYGNNPDKFVEGLYRMSLNEPLHLQIPGEGVPNIRRPKDGPWSKTALPWMSIGYETQIPPINMLTFYNAIANNGVMVKPKFVTMIMRGGDVVKEYPTEVINPAICSPATLEKIRQILQRAVSEGIGKPASSKQFNISGKTGTAQISKGSVGYKNGAIDYWISFCGYFPSEAPQYSGIVVIQRSGAPASGGLMAGSVFGKIAERIYAKNLVLDIRNAVDTNNVMVPKVKRGEMIEAKTVLNGLKVNSETKFSTKEKEVWGRAVYGSEEIALEKQEEFLRDFMPSVIGMGAKDIVYLLEGKGLRVSLTGVGKAYKQSIPEGTLIKKGQSVTIQLK</sequence>
<dbReference type="Pfam" id="PF00905">
    <property type="entry name" value="Transpeptidase"/>
    <property type="match status" value="1"/>
</dbReference>
<comment type="caution">
    <text evidence="5">The sequence shown here is derived from an EMBL/GenBank/DDBJ whole genome shotgun (WGS) entry which is preliminary data.</text>
</comment>
<evidence type="ECO:0000256" key="2">
    <source>
        <dbReference type="ARBA" id="ARBA00023136"/>
    </source>
</evidence>
<dbReference type="Gene3D" id="3.90.1310.10">
    <property type="entry name" value="Penicillin-binding protein 2a (Domain 2)"/>
    <property type="match status" value="1"/>
</dbReference>
<dbReference type="InterPro" id="IPR001460">
    <property type="entry name" value="PCN-bd_Tpept"/>
</dbReference>
<evidence type="ECO:0000256" key="3">
    <source>
        <dbReference type="SAM" id="Phobius"/>
    </source>
</evidence>
<feature type="domain" description="PASTA" evidence="4">
    <location>
        <begin position="638"/>
        <end position="699"/>
    </location>
</feature>
<dbReference type="SUPFAM" id="SSF54184">
    <property type="entry name" value="Penicillin-binding protein 2x (pbp-2x), c-terminal domain"/>
    <property type="match status" value="1"/>
</dbReference>
<dbReference type="Pfam" id="PF03793">
    <property type="entry name" value="PASTA"/>
    <property type="match status" value="1"/>
</dbReference>
<comment type="subcellular location">
    <subcellularLocation>
        <location evidence="1">Membrane</location>
    </subcellularLocation>
</comment>
<dbReference type="Pfam" id="PF03717">
    <property type="entry name" value="PBP_dimer"/>
    <property type="match status" value="1"/>
</dbReference>
<dbReference type="EMBL" id="SNRY01000509">
    <property type="protein sequence ID" value="KAA6339777.1"/>
    <property type="molecule type" value="Genomic_DNA"/>
</dbReference>
<dbReference type="GO" id="GO:0005886">
    <property type="term" value="C:plasma membrane"/>
    <property type="evidence" value="ECO:0007669"/>
    <property type="project" value="TreeGrafter"/>
</dbReference>
<dbReference type="InterPro" id="IPR012338">
    <property type="entry name" value="Beta-lactam/transpept-like"/>
</dbReference>
<dbReference type="PANTHER" id="PTHR30627:SF1">
    <property type="entry name" value="PEPTIDOGLYCAN D,D-TRANSPEPTIDASE FTSI"/>
    <property type="match status" value="1"/>
</dbReference>
<proteinExistence type="predicted"/>
<dbReference type="InterPro" id="IPR050515">
    <property type="entry name" value="Beta-lactam/transpept"/>
</dbReference>
<evidence type="ECO:0000259" key="4">
    <source>
        <dbReference type="PROSITE" id="PS51178"/>
    </source>
</evidence>
<keyword evidence="2 3" id="KW-0472">Membrane</keyword>
<name>A0A5J4S0U1_9ZZZZ</name>
<dbReference type="InterPro" id="IPR005543">
    <property type="entry name" value="PASTA_dom"/>
</dbReference>
<protein>
    <submittedName>
        <fullName evidence="5">Penicillin-binding protein 2</fullName>
    </submittedName>
</protein>
<dbReference type="CDD" id="cd06575">
    <property type="entry name" value="PASTA_Pbp2x-like_2"/>
    <property type="match status" value="1"/>
</dbReference>
<organism evidence="5">
    <name type="scientific">termite gut metagenome</name>
    <dbReference type="NCBI Taxonomy" id="433724"/>
    <lineage>
        <taxon>unclassified sequences</taxon>
        <taxon>metagenomes</taxon>
        <taxon>organismal metagenomes</taxon>
    </lineage>
</organism>
<dbReference type="PROSITE" id="PS51178">
    <property type="entry name" value="PASTA"/>
    <property type="match status" value="1"/>
</dbReference>
<dbReference type="SUPFAM" id="SSF56601">
    <property type="entry name" value="beta-lactamase/transpeptidase-like"/>
    <property type="match status" value="1"/>
</dbReference>
<gene>
    <name evidence="5" type="ORF">EZS27_012321</name>
</gene>
<feature type="transmembrane region" description="Helical" evidence="3">
    <location>
        <begin position="6"/>
        <end position="27"/>
    </location>
</feature>
<keyword evidence="3" id="KW-0812">Transmembrane</keyword>
<dbReference type="GO" id="GO:0071555">
    <property type="term" value="P:cell wall organization"/>
    <property type="evidence" value="ECO:0007669"/>
    <property type="project" value="TreeGrafter"/>
</dbReference>
<dbReference type="Gene3D" id="3.30.450.330">
    <property type="match status" value="1"/>
</dbReference>
<dbReference type="AlphaFoldDB" id="A0A5J4S0U1"/>
<keyword evidence="3" id="KW-1133">Transmembrane helix</keyword>
<dbReference type="GO" id="GO:0008658">
    <property type="term" value="F:penicillin binding"/>
    <property type="evidence" value="ECO:0007669"/>
    <property type="project" value="InterPro"/>
</dbReference>
<reference evidence="5" key="1">
    <citation type="submission" date="2019-03" db="EMBL/GenBank/DDBJ databases">
        <title>Single cell metagenomics reveals metabolic interactions within the superorganism composed of flagellate Streblomastix strix and complex community of Bacteroidetes bacteria on its surface.</title>
        <authorList>
            <person name="Treitli S.C."/>
            <person name="Kolisko M."/>
            <person name="Husnik F."/>
            <person name="Keeling P."/>
            <person name="Hampl V."/>
        </authorList>
    </citation>
    <scope>NUCLEOTIDE SEQUENCE</scope>
    <source>
        <strain evidence="5">STM</strain>
    </source>
</reference>
<evidence type="ECO:0000313" key="5">
    <source>
        <dbReference type="EMBL" id="KAA6339777.1"/>
    </source>
</evidence>
<dbReference type="SUPFAM" id="SSF56519">
    <property type="entry name" value="Penicillin binding protein dimerisation domain"/>
    <property type="match status" value="1"/>
</dbReference>
<dbReference type="PANTHER" id="PTHR30627">
    <property type="entry name" value="PEPTIDOGLYCAN D,D-TRANSPEPTIDASE"/>
    <property type="match status" value="1"/>
</dbReference>
<evidence type="ECO:0000256" key="1">
    <source>
        <dbReference type="ARBA" id="ARBA00004370"/>
    </source>
</evidence>
<dbReference type="InterPro" id="IPR005311">
    <property type="entry name" value="PBP_dimer"/>
</dbReference>
<dbReference type="Gene3D" id="3.40.710.10">
    <property type="entry name" value="DD-peptidase/beta-lactamase superfamily"/>
    <property type="match status" value="1"/>
</dbReference>
<dbReference type="InterPro" id="IPR036138">
    <property type="entry name" value="PBP_dimer_sf"/>
</dbReference>